<dbReference type="RefSeq" id="WP_097132003.1">
    <property type="nucleotide sequence ID" value="NZ_OCNH01000010.1"/>
</dbReference>
<name>A0A286GX19_9BACT</name>
<organism evidence="1 2">
    <name type="scientific">Spirosoma fluviale</name>
    <dbReference type="NCBI Taxonomy" id="1597977"/>
    <lineage>
        <taxon>Bacteria</taxon>
        <taxon>Pseudomonadati</taxon>
        <taxon>Bacteroidota</taxon>
        <taxon>Cytophagia</taxon>
        <taxon>Cytophagales</taxon>
        <taxon>Cytophagaceae</taxon>
        <taxon>Spirosoma</taxon>
    </lineage>
</organism>
<evidence type="ECO:0000313" key="2">
    <source>
        <dbReference type="Proteomes" id="UP000219452"/>
    </source>
</evidence>
<accession>A0A286GX19</accession>
<dbReference type="Gene3D" id="2.40.160.20">
    <property type="match status" value="1"/>
</dbReference>
<dbReference type="EMBL" id="OCNH01000010">
    <property type="protein sequence ID" value="SOD99604.1"/>
    <property type="molecule type" value="Genomic_DNA"/>
</dbReference>
<reference evidence="2" key="1">
    <citation type="submission" date="2017-09" db="EMBL/GenBank/DDBJ databases">
        <authorList>
            <person name="Varghese N."/>
            <person name="Submissions S."/>
        </authorList>
    </citation>
    <scope>NUCLEOTIDE SEQUENCE [LARGE SCALE GENOMIC DNA]</scope>
    <source>
        <strain evidence="2">DSM 29961</strain>
    </source>
</reference>
<dbReference type="Pfam" id="PF09411">
    <property type="entry name" value="PagL"/>
    <property type="match status" value="1"/>
</dbReference>
<protein>
    <submittedName>
        <fullName evidence="1">Lipid A 3-O-deacylase (PagL)</fullName>
    </submittedName>
</protein>
<dbReference type="AlphaFoldDB" id="A0A286GX19"/>
<gene>
    <name evidence="1" type="ORF">SAMN06269250_0070</name>
</gene>
<evidence type="ECO:0000313" key="1">
    <source>
        <dbReference type="EMBL" id="SOD99604.1"/>
    </source>
</evidence>
<keyword evidence="2" id="KW-1185">Reference proteome</keyword>
<dbReference type="OrthoDB" id="627554at2"/>
<dbReference type="InterPro" id="IPR018550">
    <property type="entry name" value="Lipid-A_deacylase-rel"/>
</dbReference>
<dbReference type="Proteomes" id="UP000219452">
    <property type="component" value="Unassembled WGS sequence"/>
</dbReference>
<sequence>MNLLILLSGLWPVIQPPIGDSVRQQIGVQAYTGFIIPHAPDLKAISQTRPVGAELTYSRTTFNRAAYERCNCFARTGAYVNYVAFNNPAELGRTVGLGGYFEPLIRHRKPLYFSLRATAGLAYITRVYDAESNPGNTFFGSPLSGMLALSVNAHHRLTQHIHASLTASYNHISNGGIRQPNRGMNFPTLGLGLVYITNPAPLPNPAYWPKPTVNNRFTKRVMAFGSVRTLPQTDILPETVGWLWGFSATAGYRISRFHAFTGGLEFVDDGYIREQLRRENKLTNHRQLGLLGGYELWLGRYTFTTHLGWNLVQPAALPDGRLFQRYQLLYTVRNHYLVGVGLRARLNVAEGFDLRMGVRF</sequence>
<proteinExistence type="predicted"/>